<organism evidence="3 4">
    <name type="scientific">Rariglobus hedericola</name>
    <dbReference type="NCBI Taxonomy" id="2597822"/>
    <lineage>
        <taxon>Bacteria</taxon>
        <taxon>Pseudomonadati</taxon>
        <taxon>Verrucomicrobiota</taxon>
        <taxon>Opitutia</taxon>
        <taxon>Opitutales</taxon>
        <taxon>Opitutaceae</taxon>
        <taxon>Rariglobus</taxon>
    </lineage>
</organism>
<keyword evidence="1" id="KW-1133">Transmembrane helix</keyword>
<sequence>MRVTDVHAASPFTASAQIYFNPMKNSRPVLLSRPVVIIGLIIGVTLAAGTAILSTVSTREMAAASIRVTHTQATLLEINQLLSSLIDTETGQRGYILTGLESYLEPYTRAADGLDKQLDGLRQRFANSPEQLATLDRISQLVADKKAETSRTIELRRANAIGPALHIVDSGAGLKNMNALRMAVHDLEQRELMDLSLNSASVSRRADFFQIIGLIMLVAACAMGGTGGWLLMRRVHELETMITVCAWTRRVKFNGQWVSFEDYLRARFNLQFTHGISEEASRKLKMEAIELVEAEALKYKGAPVVRPA</sequence>
<dbReference type="OrthoDB" id="191067at2"/>
<evidence type="ECO:0000313" key="4">
    <source>
        <dbReference type="Proteomes" id="UP000315648"/>
    </source>
</evidence>
<dbReference type="InterPro" id="IPR007891">
    <property type="entry name" value="CHASE3"/>
</dbReference>
<dbReference type="AlphaFoldDB" id="A0A556QKP9"/>
<feature type="domain" description="CHASE3" evidence="2">
    <location>
        <begin position="65"/>
        <end position="196"/>
    </location>
</feature>
<feature type="transmembrane region" description="Helical" evidence="1">
    <location>
        <begin position="208"/>
        <end position="231"/>
    </location>
</feature>
<keyword evidence="1" id="KW-0472">Membrane</keyword>
<keyword evidence="1" id="KW-0812">Transmembrane</keyword>
<evidence type="ECO:0000256" key="1">
    <source>
        <dbReference type="SAM" id="Phobius"/>
    </source>
</evidence>
<dbReference type="CDD" id="cd19410">
    <property type="entry name" value="HK9-like_sensor"/>
    <property type="match status" value="1"/>
</dbReference>
<dbReference type="Pfam" id="PF05227">
    <property type="entry name" value="CHASE3"/>
    <property type="match status" value="1"/>
</dbReference>
<evidence type="ECO:0000259" key="2">
    <source>
        <dbReference type="Pfam" id="PF05227"/>
    </source>
</evidence>
<reference evidence="3 4" key="1">
    <citation type="submission" date="2019-07" db="EMBL/GenBank/DDBJ databases">
        <title>Description of 53C-WASEF.</title>
        <authorList>
            <person name="Pitt A."/>
            <person name="Hahn M.W."/>
        </authorList>
    </citation>
    <scope>NUCLEOTIDE SEQUENCE [LARGE SCALE GENOMIC DNA]</scope>
    <source>
        <strain evidence="3 4">53C-WASEF</strain>
    </source>
</reference>
<comment type="caution">
    <text evidence="3">The sequence shown here is derived from an EMBL/GenBank/DDBJ whole genome shotgun (WGS) entry which is preliminary data.</text>
</comment>
<accession>A0A556QKP9</accession>
<name>A0A556QKP9_9BACT</name>
<feature type="transmembrane region" description="Helical" evidence="1">
    <location>
        <begin position="30"/>
        <end position="53"/>
    </location>
</feature>
<evidence type="ECO:0000313" key="3">
    <source>
        <dbReference type="EMBL" id="TSJ77209.1"/>
    </source>
</evidence>
<protein>
    <recommendedName>
        <fullName evidence="2">CHASE3 domain-containing protein</fullName>
    </recommendedName>
</protein>
<dbReference type="Proteomes" id="UP000315648">
    <property type="component" value="Unassembled WGS sequence"/>
</dbReference>
<proteinExistence type="predicted"/>
<keyword evidence="4" id="KW-1185">Reference proteome</keyword>
<dbReference type="EMBL" id="VMBG01000002">
    <property type="protein sequence ID" value="TSJ77209.1"/>
    <property type="molecule type" value="Genomic_DNA"/>
</dbReference>
<gene>
    <name evidence="3" type="ORF">FPL22_14010</name>
</gene>